<organism evidence="1 2">
    <name type="scientific">Mangrovihabitans endophyticus</name>
    <dbReference type="NCBI Taxonomy" id="1751298"/>
    <lineage>
        <taxon>Bacteria</taxon>
        <taxon>Bacillati</taxon>
        <taxon>Actinomycetota</taxon>
        <taxon>Actinomycetes</taxon>
        <taxon>Micromonosporales</taxon>
        <taxon>Micromonosporaceae</taxon>
        <taxon>Mangrovihabitans</taxon>
    </lineage>
</organism>
<accession>A0A8J3C7K9</accession>
<dbReference type="Proteomes" id="UP000656042">
    <property type="component" value="Unassembled WGS sequence"/>
</dbReference>
<dbReference type="EMBL" id="BMMX01000066">
    <property type="protein sequence ID" value="GGL19363.1"/>
    <property type="molecule type" value="Genomic_DNA"/>
</dbReference>
<keyword evidence="2" id="KW-1185">Reference proteome</keyword>
<gene>
    <name evidence="1" type="ORF">GCM10012284_62380</name>
</gene>
<reference evidence="1" key="1">
    <citation type="journal article" date="2014" name="Int. J. Syst. Evol. Microbiol.">
        <title>Complete genome sequence of Corynebacterium casei LMG S-19264T (=DSM 44701T), isolated from a smear-ripened cheese.</title>
        <authorList>
            <consortium name="US DOE Joint Genome Institute (JGI-PGF)"/>
            <person name="Walter F."/>
            <person name="Albersmeier A."/>
            <person name="Kalinowski J."/>
            <person name="Ruckert C."/>
        </authorList>
    </citation>
    <scope>NUCLEOTIDE SEQUENCE</scope>
    <source>
        <strain evidence="1">CGMCC 4.7299</strain>
    </source>
</reference>
<evidence type="ECO:0000313" key="1">
    <source>
        <dbReference type="EMBL" id="GGL19363.1"/>
    </source>
</evidence>
<evidence type="ECO:0000313" key="2">
    <source>
        <dbReference type="Proteomes" id="UP000656042"/>
    </source>
</evidence>
<proteinExistence type="predicted"/>
<reference evidence="1" key="2">
    <citation type="submission" date="2020-09" db="EMBL/GenBank/DDBJ databases">
        <authorList>
            <person name="Sun Q."/>
            <person name="Zhou Y."/>
        </authorList>
    </citation>
    <scope>NUCLEOTIDE SEQUENCE</scope>
    <source>
        <strain evidence="1">CGMCC 4.7299</strain>
    </source>
</reference>
<sequence length="262" mass="29756">MLARHCGLDPLPTADRPARLHGYLQHGWNVGDGMAPDHAYVTGTPLLLWSERTRRRAWSMGRRETYVVGSPWAYLVAQTPDSGAPREGTIWYPFHGWEGQHVVGDHERLIAEIRATEPGPVTACLYWQEFAMRGVRRRYERAGFRVICHGHRGGRWRDLDPHFLDRQLAELRRHRRVASNRLCSAVFYGALAGCEPAVYGDPMHLEGEDMALARQVRRRWPQMHGAKVDVATAYATAVGELGADRLIPPAEMRRLFGWESTA</sequence>
<protein>
    <submittedName>
        <fullName evidence="1">Uncharacterized protein</fullName>
    </submittedName>
</protein>
<dbReference type="AlphaFoldDB" id="A0A8J3C7K9"/>
<comment type="caution">
    <text evidence="1">The sequence shown here is derived from an EMBL/GenBank/DDBJ whole genome shotgun (WGS) entry which is preliminary data.</text>
</comment>
<name>A0A8J3C7K9_9ACTN</name>